<keyword evidence="3" id="KW-0238">DNA-binding</keyword>
<evidence type="ECO:0000313" key="6">
    <source>
        <dbReference type="EMBL" id="QGV82944.1"/>
    </source>
</evidence>
<dbReference type="InterPro" id="IPR005119">
    <property type="entry name" value="LysR_subst-bd"/>
</dbReference>
<evidence type="ECO:0000256" key="3">
    <source>
        <dbReference type="ARBA" id="ARBA00023125"/>
    </source>
</evidence>
<dbReference type="EMBL" id="CP034279">
    <property type="protein sequence ID" value="QGV82944.1"/>
    <property type="molecule type" value="Genomic_DNA"/>
</dbReference>
<dbReference type="GO" id="GO:0003700">
    <property type="term" value="F:DNA-binding transcription factor activity"/>
    <property type="evidence" value="ECO:0007669"/>
    <property type="project" value="InterPro"/>
</dbReference>
<dbReference type="OrthoDB" id="79118at2"/>
<dbReference type="Proteomes" id="UP000422572">
    <property type="component" value="Chromosome"/>
</dbReference>
<evidence type="ECO:0000256" key="4">
    <source>
        <dbReference type="ARBA" id="ARBA00023163"/>
    </source>
</evidence>
<dbReference type="AlphaFoldDB" id="A0A6I6FHT7"/>
<dbReference type="Pfam" id="PF03466">
    <property type="entry name" value="LysR_substrate"/>
    <property type="match status" value="1"/>
</dbReference>
<dbReference type="InterPro" id="IPR036390">
    <property type="entry name" value="WH_DNA-bd_sf"/>
</dbReference>
<name>A0A6I6FHT7_9ACTN</name>
<comment type="similarity">
    <text evidence="1">Belongs to the LysR transcriptional regulatory family.</text>
</comment>
<feature type="domain" description="HTH lysR-type" evidence="5">
    <location>
        <begin position="1"/>
        <end position="51"/>
    </location>
</feature>
<proteinExistence type="inferred from homology"/>
<evidence type="ECO:0000259" key="5">
    <source>
        <dbReference type="PROSITE" id="PS50931"/>
    </source>
</evidence>
<evidence type="ECO:0000256" key="2">
    <source>
        <dbReference type="ARBA" id="ARBA00023015"/>
    </source>
</evidence>
<dbReference type="InterPro" id="IPR036388">
    <property type="entry name" value="WH-like_DNA-bd_sf"/>
</dbReference>
<dbReference type="FunFam" id="1.10.10.10:FF:000001">
    <property type="entry name" value="LysR family transcriptional regulator"/>
    <property type="match status" value="1"/>
</dbReference>
<sequence>MLLVLAEELHFGRAAGRLYISQPALSRQIRRLEELMGVALLERSTRRVELTAAGEALLPRVRAVVEATDRLREAVRERSRTLTGRVVLGCYVTALPVLTALGERLREHHPGLELDLREVDFVEQTDALFDGRVDAVLAYAPMPPGIQTLPLATERQVVCLWEGHPLAGRPSVSYGELAGLPVVGSSPRVARVWRDFWAADPRPDGAPVGYTAHRATTFEAGISAVAQGLGVRFVSASCRALFPRPGIAYVDVSDAPPCTAVLAWSSARRDTPEVAVLRRAVGGMVGVGGTDPNPHWWHTGHTESKGD</sequence>
<dbReference type="Pfam" id="PF00126">
    <property type="entry name" value="HTH_1"/>
    <property type="match status" value="1"/>
</dbReference>
<dbReference type="GO" id="GO:0032993">
    <property type="term" value="C:protein-DNA complex"/>
    <property type="evidence" value="ECO:0007669"/>
    <property type="project" value="TreeGrafter"/>
</dbReference>
<dbReference type="PROSITE" id="PS50931">
    <property type="entry name" value="HTH_LYSR"/>
    <property type="match status" value="1"/>
</dbReference>
<dbReference type="SUPFAM" id="SSF53850">
    <property type="entry name" value="Periplasmic binding protein-like II"/>
    <property type="match status" value="1"/>
</dbReference>
<gene>
    <name evidence="6" type="ORF">EIZ62_30705</name>
</gene>
<dbReference type="SUPFAM" id="SSF46785">
    <property type="entry name" value="Winged helix' DNA-binding domain"/>
    <property type="match status" value="1"/>
</dbReference>
<keyword evidence="4" id="KW-0804">Transcription</keyword>
<evidence type="ECO:0000256" key="1">
    <source>
        <dbReference type="ARBA" id="ARBA00009437"/>
    </source>
</evidence>
<organism evidence="6 7">
    <name type="scientific">Streptomyces ficellus</name>
    <dbReference type="NCBI Taxonomy" id="1977088"/>
    <lineage>
        <taxon>Bacteria</taxon>
        <taxon>Bacillati</taxon>
        <taxon>Actinomycetota</taxon>
        <taxon>Actinomycetes</taxon>
        <taxon>Kitasatosporales</taxon>
        <taxon>Streptomycetaceae</taxon>
        <taxon>Streptomyces</taxon>
    </lineage>
</organism>
<dbReference type="InterPro" id="IPR000847">
    <property type="entry name" value="LysR_HTH_N"/>
</dbReference>
<dbReference type="KEGG" id="sfic:EIZ62_30705"/>
<protein>
    <submittedName>
        <fullName evidence="6">LysR family transcriptional regulator</fullName>
    </submittedName>
</protein>
<dbReference type="Gene3D" id="1.10.10.10">
    <property type="entry name" value="Winged helix-like DNA-binding domain superfamily/Winged helix DNA-binding domain"/>
    <property type="match status" value="1"/>
</dbReference>
<keyword evidence="7" id="KW-1185">Reference proteome</keyword>
<dbReference type="GO" id="GO:0003677">
    <property type="term" value="F:DNA binding"/>
    <property type="evidence" value="ECO:0007669"/>
    <property type="project" value="UniProtKB-KW"/>
</dbReference>
<dbReference type="PANTHER" id="PTHR30346">
    <property type="entry name" value="TRANSCRIPTIONAL DUAL REGULATOR HCAR-RELATED"/>
    <property type="match status" value="1"/>
</dbReference>
<evidence type="ECO:0000313" key="7">
    <source>
        <dbReference type="Proteomes" id="UP000422572"/>
    </source>
</evidence>
<dbReference type="PANTHER" id="PTHR30346:SF0">
    <property type="entry name" value="HCA OPERON TRANSCRIPTIONAL ACTIVATOR HCAR"/>
    <property type="match status" value="1"/>
</dbReference>
<dbReference type="CDD" id="cd08414">
    <property type="entry name" value="PBP2_LTTR_aromatics_like"/>
    <property type="match status" value="1"/>
</dbReference>
<reference evidence="6 7" key="1">
    <citation type="submission" date="2018-12" db="EMBL/GenBank/DDBJ databases">
        <title>Complete genome sequence of Streptomyces ficellus NRRL8067, the producer of ficellomycin, feldamycin and nojirimycin.</title>
        <authorList>
            <person name="Zhang H."/>
            <person name="Yue R."/>
            <person name="Liu Y."/>
            <person name="Li M."/>
            <person name="Mu H."/>
            <person name="Zhang J."/>
        </authorList>
    </citation>
    <scope>NUCLEOTIDE SEQUENCE [LARGE SCALE GENOMIC DNA]</scope>
    <source>
        <strain evidence="6 7">NRRL 8067</strain>
    </source>
</reference>
<keyword evidence="2" id="KW-0805">Transcription regulation</keyword>
<dbReference type="Gene3D" id="3.40.190.10">
    <property type="entry name" value="Periplasmic binding protein-like II"/>
    <property type="match status" value="2"/>
</dbReference>
<accession>A0A6I6FHT7</accession>
<dbReference type="PRINTS" id="PR00039">
    <property type="entry name" value="HTHLYSR"/>
</dbReference>